<dbReference type="InterPro" id="IPR027417">
    <property type="entry name" value="P-loop_NTPase"/>
</dbReference>
<dbReference type="GO" id="GO:0006260">
    <property type="term" value="P:DNA replication"/>
    <property type="evidence" value="ECO:0007669"/>
    <property type="project" value="TreeGrafter"/>
</dbReference>
<dbReference type="PANTHER" id="PTHR30050:SF4">
    <property type="entry name" value="ATP-BINDING PROTEIN RV3427C IN INSERTION SEQUENCE-RELATED"/>
    <property type="match status" value="1"/>
</dbReference>
<accession>A0A6J7WAI2</accession>
<reference evidence="1" key="1">
    <citation type="submission" date="2020-05" db="EMBL/GenBank/DDBJ databases">
        <authorList>
            <person name="Chiriac C."/>
            <person name="Salcher M."/>
            <person name="Ghai R."/>
            <person name="Kavagutti S V."/>
        </authorList>
    </citation>
    <scope>NUCLEOTIDE SEQUENCE</scope>
</reference>
<dbReference type="PANTHER" id="PTHR30050">
    <property type="entry name" value="CHROMOSOMAL REPLICATION INITIATOR PROTEIN DNAA"/>
    <property type="match status" value="1"/>
</dbReference>
<organism evidence="1">
    <name type="scientific">uncultured Caudovirales phage</name>
    <dbReference type="NCBI Taxonomy" id="2100421"/>
    <lineage>
        <taxon>Viruses</taxon>
        <taxon>Duplodnaviria</taxon>
        <taxon>Heunggongvirae</taxon>
        <taxon>Uroviricota</taxon>
        <taxon>Caudoviricetes</taxon>
        <taxon>Peduoviridae</taxon>
        <taxon>Maltschvirus</taxon>
        <taxon>Maltschvirus maltsch</taxon>
    </lineage>
</organism>
<dbReference type="Gene3D" id="3.40.50.300">
    <property type="entry name" value="P-loop containing nucleotide triphosphate hydrolases"/>
    <property type="match status" value="1"/>
</dbReference>
<protein>
    <submittedName>
        <fullName evidence="1">AAA domain containing protein</fullName>
    </submittedName>
</protein>
<name>A0A6J7WAI2_9CAUD</name>
<dbReference type="EMBL" id="LR798206">
    <property type="protein sequence ID" value="CAB5178825.1"/>
    <property type="molecule type" value="Genomic_DNA"/>
</dbReference>
<dbReference type="GO" id="GO:0005524">
    <property type="term" value="F:ATP binding"/>
    <property type="evidence" value="ECO:0007669"/>
    <property type="project" value="InterPro"/>
</dbReference>
<sequence length="223" mass="25700">MSDIACHCGRRGALLARQDGTLVRWHECRTHLDKERVAGYNYTDSTCPPAMPDVFKDTDCTRLHQKIQDALGWKPEADVNGLLFHGTTGVGKTRGIWEIIRRLWTEEAKKDRQLDYHFLTMRKLEGMIEKSFDERNHAKMIDSLIECKVLVLDDFGKERLTSRMASDLFSIIDERTTARRITIISTNFNGTAILERFENRDKETGVALIRRFKDYFTIVGIGS</sequence>
<evidence type="ECO:0000313" key="1">
    <source>
        <dbReference type="EMBL" id="CAB5178825.1"/>
    </source>
</evidence>
<dbReference type="SUPFAM" id="SSF52540">
    <property type="entry name" value="P-loop containing nucleoside triphosphate hydrolases"/>
    <property type="match status" value="1"/>
</dbReference>
<proteinExistence type="predicted"/>
<gene>
    <name evidence="1" type="ORF">UFOVP157_41</name>
</gene>